<feature type="transmembrane region" description="Helical" evidence="8">
    <location>
        <begin position="193"/>
        <end position="216"/>
    </location>
</feature>
<feature type="transmembrane region" description="Helical" evidence="8">
    <location>
        <begin position="249"/>
        <end position="268"/>
    </location>
</feature>
<keyword evidence="7 8" id="KW-0472">Membrane</keyword>
<dbReference type="PANTHER" id="PTHR42002:SF2">
    <property type="entry name" value="ANAEROBIC C4-DICARBOXYLATE TRANSPORTER DCUC-RELATED"/>
    <property type="match status" value="1"/>
</dbReference>
<evidence type="ECO:0000256" key="2">
    <source>
        <dbReference type="ARBA" id="ARBA00005275"/>
    </source>
</evidence>
<sequence>MHSATLSILIGVFALIAAGGFIIKGYNAKGVLFTIGIALLVVALALGNDVVKTPGGHPVADVSNSIYALFEKRGGGLGMIIMILIGFSAYMSHVGANDVVIRVLYKPLRHVRSPYVLMIGGFILAGLMSFAIHSATALGVFLMATLFPIMTRLGISAPSAAAICSSTTVVNLAPTAADVILAAEKANADLIDFAFKTILPMSLVALFFVAIAHYYWQRYCDRREGLVQTTNGTPLCSTEATALQSDAPLGYFVLPFLPIIGLFIFDGAIAEKVELGGLVVLTIFITALLEFARTKKVAKVYEGLEVCYRGMAEGFSAVVVLLVAAGIFAHGLESIGFVKALIESAQSTGAAANIVMLALVIITLIVAIAAGSGNAAFFAFVELAPKLAGQMGINPAYLIAPMMQVSNTGRSLSPVSGVMVAVSGAAKISPLLLVKRNSVPGLVAVLVVVVYTMMFIPK</sequence>
<evidence type="ECO:0000256" key="7">
    <source>
        <dbReference type="ARBA" id="ARBA00023136"/>
    </source>
</evidence>
<feature type="transmembrane region" description="Helical" evidence="8">
    <location>
        <begin position="115"/>
        <end position="147"/>
    </location>
</feature>
<comment type="similarity">
    <text evidence="2">Belongs to the DcuC/DcuD transporter (TC 2.A.61) family.</text>
</comment>
<evidence type="ECO:0000256" key="6">
    <source>
        <dbReference type="ARBA" id="ARBA00022989"/>
    </source>
</evidence>
<feature type="transmembrane region" description="Helical" evidence="8">
    <location>
        <begin position="350"/>
        <end position="370"/>
    </location>
</feature>
<name>A0A381E3J5_9GAMM</name>
<dbReference type="NCBIfam" id="TIGR00771">
    <property type="entry name" value="DcuC"/>
    <property type="match status" value="1"/>
</dbReference>
<evidence type="ECO:0000256" key="5">
    <source>
        <dbReference type="ARBA" id="ARBA00022692"/>
    </source>
</evidence>
<keyword evidence="10" id="KW-1185">Reference proteome</keyword>
<feature type="transmembrane region" description="Helical" evidence="8">
    <location>
        <begin position="75"/>
        <end position="94"/>
    </location>
</feature>
<accession>A0A381E3J5</accession>
<proteinExistence type="inferred from homology"/>
<dbReference type="NCBIfam" id="NF007937">
    <property type="entry name" value="PRK10654.1"/>
    <property type="match status" value="1"/>
</dbReference>
<dbReference type="NCBIfam" id="NF037994">
    <property type="entry name" value="DcuC_1"/>
    <property type="match status" value="1"/>
</dbReference>
<organism evidence="9 10">
    <name type="scientific">Cardiobacterium valvarum</name>
    <dbReference type="NCBI Taxonomy" id="194702"/>
    <lineage>
        <taxon>Bacteria</taxon>
        <taxon>Pseudomonadati</taxon>
        <taxon>Pseudomonadota</taxon>
        <taxon>Gammaproteobacteria</taxon>
        <taxon>Cardiobacteriales</taxon>
        <taxon>Cardiobacteriaceae</taxon>
        <taxon>Cardiobacterium</taxon>
    </lineage>
</organism>
<evidence type="ECO:0000256" key="3">
    <source>
        <dbReference type="ARBA" id="ARBA00022448"/>
    </source>
</evidence>
<dbReference type="PANTHER" id="PTHR42002">
    <property type="entry name" value="ANAEROBIC C4-DICARBOXYLATE TRANSPORTER DCUC-RELATED"/>
    <property type="match status" value="1"/>
</dbReference>
<reference evidence="9 10" key="1">
    <citation type="submission" date="2018-06" db="EMBL/GenBank/DDBJ databases">
        <authorList>
            <consortium name="Pathogen Informatics"/>
            <person name="Doyle S."/>
        </authorList>
    </citation>
    <scope>NUCLEOTIDE SEQUENCE [LARGE SCALE GENOMIC DNA]</scope>
    <source>
        <strain evidence="9 10">NCTC13294</strain>
    </source>
</reference>
<gene>
    <name evidence="9" type="primary">dcuD_2</name>
    <name evidence="9" type="ORF">NCTC13294_00792</name>
</gene>
<comment type="subcellular location">
    <subcellularLocation>
        <location evidence="1">Cell membrane</location>
        <topology evidence="1">Multi-pass membrane protein</topology>
    </subcellularLocation>
</comment>
<keyword evidence="4" id="KW-1003">Cell membrane</keyword>
<evidence type="ECO:0000256" key="8">
    <source>
        <dbReference type="SAM" id="Phobius"/>
    </source>
</evidence>
<feature type="transmembrane region" description="Helical" evidence="8">
    <location>
        <begin position="6"/>
        <end position="23"/>
    </location>
</feature>
<dbReference type="Proteomes" id="UP000254572">
    <property type="component" value="Unassembled WGS sequence"/>
</dbReference>
<evidence type="ECO:0000313" key="10">
    <source>
        <dbReference type="Proteomes" id="UP000254572"/>
    </source>
</evidence>
<protein>
    <submittedName>
        <fullName evidence="9">Cryptic C4-dicarboxylate transporter DcuD</fullName>
    </submittedName>
</protein>
<feature type="transmembrane region" description="Helical" evidence="8">
    <location>
        <begin position="314"/>
        <end position="338"/>
    </location>
</feature>
<feature type="transmembrane region" description="Helical" evidence="8">
    <location>
        <begin position="30"/>
        <end position="47"/>
    </location>
</feature>
<dbReference type="GO" id="GO:0015556">
    <property type="term" value="F:C4-dicarboxylate transmembrane transporter activity"/>
    <property type="evidence" value="ECO:0007669"/>
    <property type="project" value="InterPro"/>
</dbReference>
<evidence type="ECO:0000256" key="4">
    <source>
        <dbReference type="ARBA" id="ARBA00022475"/>
    </source>
</evidence>
<evidence type="ECO:0000256" key="1">
    <source>
        <dbReference type="ARBA" id="ARBA00004651"/>
    </source>
</evidence>
<dbReference type="GO" id="GO:0005886">
    <property type="term" value="C:plasma membrane"/>
    <property type="evidence" value="ECO:0007669"/>
    <property type="project" value="UniProtKB-SubCell"/>
</dbReference>
<keyword evidence="3" id="KW-0813">Transport</keyword>
<dbReference type="AlphaFoldDB" id="A0A381E3J5"/>
<dbReference type="RefSeq" id="WP_115611030.1">
    <property type="nucleotide sequence ID" value="NZ_JBHLZC010000001.1"/>
</dbReference>
<dbReference type="OrthoDB" id="1674075at2"/>
<dbReference type="InterPro" id="IPR018385">
    <property type="entry name" value="C4_dicarb_anaerob_car-like"/>
</dbReference>
<dbReference type="InterPro" id="IPR004669">
    <property type="entry name" value="C4_dicarb_anaerob_car"/>
</dbReference>
<feature type="transmembrane region" description="Helical" evidence="8">
    <location>
        <begin position="376"/>
        <end position="400"/>
    </location>
</feature>
<dbReference type="EMBL" id="UFUW01000001">
    <property type="protein sequence ID" value="SUX20628.1"/>
    <property type="molecule type" value="Genomic_DNA"/>
</dbReference>
<feature type="transmembrane region" description="Helical" evidence="8">
    <location>
        <begin position="275"/>
        <end position="294"/>
    </location>
</feature>
<evidence type="ECO:0000313" key="9">
    <source>
        <dbReference type="EMBL" id="SUX20628.1"/>
    </source>
</evidence>
<keyword evidence="5 8" id="KW-0812">Transmembrane</keyword>
<feature type="transmembrane region" description="Helical" evidence="8">
    <location>
        <begin position="412"/>
        <end position="433"/>
    </location>
</feature>
<keyword evidence="6 8" id="KW-1133">Transmembrane helix</keyword>
<dbReference type="Pfam" id="PF03606">
    <property type="entry name" value="DcuC"/>
    <property type="match status" value="1"/>
</dbReference>
<feature type="transmembrane region" description="Helical" evidence="8">
    <location>
        <begin position="439"/>
        <end position="456"/>
    </location>
</feature>